<dbReference type="InterPro" id="IPR053737">
    <property type="entry name" value="Type_II_TA_Toxin"/>
</dbReference>
<reference evidence="2 3" key="1">
    <citation type="submission" date="2018-07" db="EMBL/GenBank/DDBJ databases">
        <title>Genomic Encyclopedia of Type Strains, Phase IV (KMG-IV): sequencing the most valuable type-strain genomes for metagenomic binning, comparative biology and taxonomic classification.</title>
        <authorList>
            <person name="Goeker M."/>
        </authorList>
    </citation>
    <scope>NUCLEOTIDE SEQUENCE [LARGE SCALE GENOMIC DNA]</scope>
    <source>
        <strain evidence="2 3">DSM 4134</strain>
    </source>
</reference>
<organism evidence="2 3">
    <name type="scientific">Marinoscillum furvescens DSM 4134</name>
    <dbReference type="NCBI Taxonomy" id="1122208"/>
    <lineage>
        <taxon>Bacteria</taxon>
        <taxon>Pseudomonadati</taxon>
        <taxon>Bacteroidota</taxon>
        <taxon>Cytophagia</taxon>
        <taxon>Cytophagales</taxon>
        <taxon>Reichenbachiellaceae</taxon>
        <taxon>Marinoscillum</taxon>
    </lineage>
</organism>
<dbReference type="AlphaFoldDB" id="A0A3D9L7G7"/>
<protein>
    <submittedName>
        <fullName evidence="2">Death-on-curing protein</fullName>
    </submittedName>
</protein>
<dbReference type="NCBIfam" id="TIGR01550">
    <property type="entry name" value="DOC_P1"/>
    <property type="match status" value="1"/>
</dbReference>
<sequence>MKEPKWINEKTVLAIHHEQIAIHGRLSGIRDEGLMLSALERPKNLFFYENADILRCAAAYTFGLVRNHAFQDGNKRTGFIVGVAFLLLNGYKFSAAEPDVVLKISSLAAGELTEAELLDWISAHSTLHTKPS</sequence>
<name>A0A3D9L7G7_MARFU</name>
<dbReference type="PANTHER" id="PTHR39426:SF1">
    <property type="entry name" value="HOMOLOGY TO DEATH-ON-CURING PROTEIN OF PHAGE P1"/>
    <property type="match status" value="1"/>
</dbReference>
<proteinExistence type="predicted"/>
<dbReference type="RefSeq" id="WP_115866883.1">
    <property type="nucleotide sequence ID" value="NZ_QREG01000003.1"/>
</dbReference>
<gene>
    <name evidence="2" type="ORF">C7460_103115</name>
</gene>
<dbReference type="OrthoDB" id="9802752at2"/>
<dbReference type="InterPro" id="IPR006440">
    <property type="entry name" value="Doc"/>
</dbReference>
<evidence type="ECO:0000259" key="1">
    <source>
        <dbReference type="PROSITE" id="PS51459"/>
    </source>
</evidence>
<dbReference type="SUPFAM" id="SSF140931">
    <property type="entry name" value="Fic-like"/>
    <property type="match status" value="1"/>
</dbReference>
<dbReference type="Pfam" id="PF02661">
    <property type="entry name" value="Fic"/>
    <property type="match status" value="1"/>
</dbReference>
<evidence type="ECO:0000313" key="3">
    <source>
        <dbReference type="Proteomes" id="UP000256779"/>
    </source>
</evidence>
<dbReference type="Proteomes" id="UP000256779">
    <property type="component" value="Unassembled WGS sequence"/>
</dbReference>
<comment type="caution">
    <text evidence="2">The sequence shown here is derived from an EMBL/GenBank/DDBJ whole genome shotgun (WGS) entry which is preliminary data.</text>
</comment>
<dbReference type="EMBL" id="QREG01000003">
    <property type="protein sequence ID" value="REE01599.1"/>
    <property type="molecule type" value="Genomic_DNA"/>
</dbReference>
<dbReference type="InterPro" id="IPR003812">
    <property type="entry name" value="Fido"/>
</dbReference>
<evidence type="ECO:0000313" key="2">
    <source>
        <dbReference type="EMBL" id="REE01599.1"/>
    </source>
</evidence>
<dbReference type="PIRSF" id="PIRSF018297">
    <property type="entry name" value="Doc"/>
    <property type="match status" value="1"/>
</dbReference>
<dbReference type="PANTHER" id="PTHR39426">
    <property type="entry name" value="HOMOLOGY TO DEATH-ON-CURING PROTEIN OF PHAGE P1"/>
    <property type="match status" value="1"/>
</dbReference>
<dbReference type="GO" id="GO:0016301">
    <property type="term" value="F:kinase activity"/>
    <property type="evidence" value="ECO:0007669"/>
    <property type="project" value="InterPro"/>
</dbReference>
<feature type="domain" description="Fido" evidence="1">
    <location>
        <begin position="7"/>
        <end position="123"/>
    </location>
</feature>
<dbReference type="PROSITE" id="PS51459">
    <property type="entry name" value="FIDO"/>
    <property type="match status" value="1"/>
</dbReference>
<dbReference type="Gene3D" id="1.20.120.1870">
    <property type="entry name" value="Fic/DOC protein, Fido domain"/>
    <property type="match status" value="1"/>
</dbReference>
<keyword evidence="3" id="KW-1185">Reference proteome</keyword>
<dbReference type="InterPro" id="IPR036597">
    <property type="entry name" value="Fido-like_dom_sf"/>
</dbReference>
<accession>A0A3D9L7G7</accession>